<gene>
    <name evidence="7" type="ORF">J2N86_03575</name>
</gene>
<dbReference type="PROSITE" id="PS51355">
    <property type="entry name" value="GLUTATHIONE_PEROXID_3"/>
    <property type="match status" value="1"/>
</dbReference>
<feature type="signal peptide" evidence="5">
    <location>
        <begin position="1"/>
        <end position="21"/>
    </location>
</feature>
<dbReference type="PANTHER" id="PTHR11592">
    <property type="entry name" value="GLUTATHIONE PEROXIDASE"/>
    <property type="match status" value="1"/>
</dbReference>
<feature type="domain" description="Thioredoxin" evidence="6">
    <location>
        <begin position="22"/>
        <end position="184"/>
    </location>
</feature>
<keyword evidence="2 4" id="KW-0575">Peroxidase</keyword>
<keyword evidence="3 4" id="KW-0560">Oxidoreductase</keyword>
<keyword evidence="8" id="KW-1185">Reference proteome</keyword>
<dbReference type="InterPro" id="IPR029759">
    <property type="entry name" value="GPX_AS"/>
</dbReference>
<dbReference type="PIRSF" id="PIRSF000303">
    <property type="entry name" value="Glutathion_perox"/>
    <property type="match status" value="1"/>
</dbReference>
<organism evidence="7 8">
    <name type="scientific">Legionella lytica</name>
    <dbReference type="NCBI Taxonomy" id="96232"/>
    <lineage>
        <taxon>Bacteria</taxon>
        <taxon>Pseudomonadati</taxon>
        <taxon>Pseudomonadota</taxon>
        <taxon>Gammaproteobacteria</taxon>
        <taxon>Legionellales</taxon>
        <taxon>Legionellaceae</taxon>
        <taxon>Legionella</taxon>
    </lineage>
</organism>
<protein>
    <recommendedName>
        <fullName evidence="4">Glutathione peroxidase</fullName>
    </recommendedName>
</protein>
<evidence type="ECO:0000256" key="3">
    <source>
        <dbReference type="ARBA" id="ARBA00023002"/>
    </source>
</evidence>
<dbReference type="Proteomes" id="UP001057474">
    <property type="component" value="Chromosome"/>
</dbReference>
<dbReference type="EMBL" id="CP071527">
    <property type="protein sequence ID" value="USQ14417.1"/>
    <property type="molecule type" value="Genomic_DNA"/>
</dbReference>
<dbReference type="CDD" id="cd00340">
    <property type="entry name" value="GSH_Peroxidase"/>
    <property type="match status" value="1"/>
</dbReference>
<evidence type="ECO:0000313" key="7">
    <source>
        <dbReference type="EMBL" id="USQ14417.1"/>
    </source>
</evidence>
<feature type="chain" id="PRO_5045896827" description="Glutathione peroxidase" evidence="5">
    <location>
        <begin position="22"/>
        <end position="187"/>
    </location>
</feature>
<evidence type="ECO:0000313" key="8">
    <source>
        <dbReference type="Proteomes" id="UP001057474"/>
    </source>
</evidence>
<evidence type="ECO:0000256" key="4">
    <source>
        <dbReference type="RuleBase" id="RU000499"/>
    </source>
</evidence>
<dbReference type="Pfam" id="PF00255">
    <property type="entry name" value="GSHPx"/>
    <property type="match status" value="1"/>
</dbReference>
<dbReference type="PROSITE" id="PS00460">
    <property type="entry name" value="GLUTATHIONE_PEROXID_1"/>
    <property type="match status" value="1"/>
</dbReference>
<sequence>MRFLILILGCFLMNTTTSADAPNLHDNAYDYAFHTLVGDKELPLDMFRGKVVMVVNTASKCGFTPQYARLEKLYEDYKDQGFVILGVPSNDFGSQEPGAAEEIATFCQINYGVSFPMAAKEVVSGKQAHPFYLWAKQKLGFGTAPKWNFHKYVINRKGELVDYFYSTTSPDAPRLIKVVEKALKEDA</sequence>
<comment type="similarity">
    <text evidence="1 4">Belongs to the glutathione peroxidase family.</text>
</comment>
<dbReference type="InterPro" id="IPR013766">
    <property type="entry name" value="Thioredoxin_domain"/>
</dbReference>
<dbReference type="SUPFAM" id="SSF52833">
    <property type="entry name" value="Thioredoxin-like"/>
    <property type="match status" value="1"/>
</dbReference>
<name>A0ABY4YAC4_9GAMM</name>
<accession>A0ABY4YAC4</accession>
<dbReference type="PROSITE" id="PS51352">
    <property type="entry name" value="THIOREDOXIN_2"/>
    <property type="match status" value="1"/>
</dbReference>
<reference evidence="7" key="1">
    <citation type="submission" date="2021-03" db="EMBL/GenBank/DDBJ databases">
        <title>Legionella lytica PCM 2298.</title>
        <authorList>
            <person name="Koper P."/>
        </authorList>
    </citation>
    <scope>NUCLEOTIDE SEQUENCE</scope>
    <source>
        <strain evidence="7">PCM 2298</strain>
    </source>
</reference>
<evidence type="ECO:0000256" key="5">
    <source>
        <dbReference type="SAM" id="SignalP"/>
    </source>
</evidence>
<evidence type="ECO:0000256" key="2">
    <source>
        <dbReference type="ARBA" id="ARBA00022559"/>
    </source>
</evidence>
<dbReference type="InterPro" id="IPR000889">
    <property type="entry name" value="Glutathione_peroxidase"/>
</dbReference>
<dbReference type="Gene3D" id="3.40.30.10">
    <property type="entry name" value="Glutaredoxin"/>
    <property type="match status" value="1"/>
</dbReference>
<dbReference type="PANTHER" id="PTHR11592:SF78">
    <property type="entry name" value="GLUTATHIONE PEROXIDASE"/>
    <property type="match status" value="1"/>
</dbReference>
<evidence type="ECO:0000259" key="6">
    <source>
        <dbReference type="PROSITE" id="PS51352"/>
    </source>
</evidence>
<dbReference type="InterPro" id="IPR036249">
    <property type="entry name" value="Thioredoxin-like_sf"/>
</dbReference>
<dbReference type="GO" id="GO:0004601">
    <property type="term" value="F:peroxidase activity"/>
    <property type="evidence" value="ECO:0007669"/>
    <property type="project" value="UniProtKB-KW"/>
</dbReference>
<proteinExistence type="inferred from homology"/>
<dbReference type="PRINTS" id="PR01011">
    <property type="entry name" value="GLUTPROXDASE"/>
</dbReference>
<keyword evidence="5" id="KW-0732">Signal</keyword>
<evidence type="ECO:0000256" key="1">
    <source>
        <dbReference type="ARBA" id="ARBA00006926"/>
    </source>
</evidence>